<keyword evidence="5" id="KW-0436">Ligase</keyword>
<evidence type="ECO:0000259" key="15">
    <source>
        <dbReference type="Pfam" id="PF13193"/>
    </source>
</evidence>
<dbReference type="OrthoDB" id="6187882at2"/>
<evidence type="ECO:0000256" key="1">
    <source>
        <dbReference type="ARBA" id="ARBA00004651"/>
    </source>
</evidence>
<accession>A0A062VF80</accession>
<reference evidence="16 17" key="1">
    <citation type="journal article" date="2014" name="Antonie Van Leeuwenhoek">
        <title>Hyphomonas beringensis sp. nov. and Hyphomonas chukchiensis sp. nov., isolated from surface seawater of the Bering Sea and Chukchi Sea.</title>
        <authorList>
            <person name="Li C."/>
            <person name="Lai Q."/>
            <person name="Li G."/>
            <person name="Dong C."/>
            <person name="Wang J."/>
            <person name="Liao Y."/>
            <person name="Shao Z."/>
        </authorList>
    </citation>
    <scope>NUCLEOTIDE SEQUENCE [LARGE SCALE GENOMIC DNA]</scope>
    <source>
        <strain evidence="16 17">PS728</strain>
    </source>
</reference>
<dbReference type="Gene3D" id="3.30.300.30">
    <property type="match status" value="1"/>
</dbReference>
<dbReference type="Pfam" id="PF00501">
    <property type="entry name" value="AMP-binding"/>
    <property type="match status" value="1"/>
</dbReference>
<keyword evidence="8" id="KW-0067">ATP-binding</keyword>
<evidence type="ECO:0000256" key="7">
    <source>
        <dbReference type="ARBA" id="ARBA00022741"/>
    </source>
</evidence>
<evidence type="ECO:0000313" key="17">
    <source>
        <dbReference type="Proteomes" id="UP000027100"/>
    </source>
</evidence>
<dbReference type="FunFam" id="3.40.50.12780:FF:000019">
    <property type="entry name" value="Long-chain fatty acid transporter"/>
    <property type="match status" value="1"/>
</dbReference>
<dbReference type="InterPro" id="IPR020845">
    <property type="entry name" value="AMP-binding_CS"/>
</dbReference>
<keyword evidence="12" id="KW-0576">Peroxisome</keyword>
<dbReference type="PROSITE" id="PS00455">
    <property type="entry name" value="AMP_BINDING"/>
    <property type="match status" value="1"/>
</dbReference>
<dbReference type="SUPFAM" id="SSF56801">
    <property type="entry name" value="Acetyl-CoA synthetase-like"/>
    <property type="match status" value="1"/>
</dbReference>
<keyword evidence="11" id="KW-0472">Membrane</keyword>
<dbReference type="GO" id="GO:0044539">
    <property type="term" value="P:long-chain fatty acid import into cell"/>
    <property type="evidence" value="ECO:0007669"/>
    <property type="project" value="TreeGrafter"/>
</dbReference>
<dbReference type="PANTHER" id="PTHR43107">
    <property type="entry name" value="LONG-CHAIN FATTY ACID TRANSPORT PROTEIN"/>
    <property type="match status" value="1"/>
</dbReference>
<keyword evidence="10" id="KW-0445">Lipid transport</keyword>
<sequence>MNLFAKIGREYRLFQDILLVKKWTGDISPDSENLVADDYERAADQFAGNIAFRFEGQSTTYAEFDAQASRFANWALGQGLKAGDCIALFMENRPDYVAAWAGFAKIGVVTALINHNLEGDALAHCVNISGAKLIVTGAEQDGAIIGAAALFKDAPTVWTLGGQVGEDLGAALAAASPQRPDRAHRAGLLGKDLCLYVYTSGTTGLPKAARLTHARTQGMMKSFIAPCRITPKDRIYITLPLYHGTGGLCGIGQGLMTGATIILRRKFSASAFWDDATDEGATAIVYIGELCRYLVNSPPHPKEKAHKIRTGFGNGLRPEVWEEFLERFNIPHLAEFYGSTEGNVSFINFDGKPGAIGRIPGWLKSQFAHVGFVKFDIETEEPVRGPDGFCIPAAIGEPGEAIGKIGDDVRQRFEGYNDQKATEKKLLRDVFEKGDLWFRTGDLLKKDKAGYIYFIDRIGDTFRWKGENVSTNEVGEALSKIDGVATANVYGVPVPGTDGKAGMAAVTLDGEVDFAGLHKRLTGMLPSYAVPVFIRVQPEAETTGTFKYRKVELVAEGFDPAKVEGDALWMYDPAEGGYAPVTAERYAKLLAGGFKF</sequence>
<dbReference type="RefSeq" id="WP_035602560.1">
    <property type="nucleotide sequence ID" value="NZ_ARYM01000040.1"/>
</dbReference>
<dbReference type="Pfam" id="PF13193">
    <property type="entry name" value="AMP-binding_C"/>
    <property type="match status" value="1"/>
</dbReference>
<dbReference type="InterPro" id="IPR025110">
    <property type="entry name" value="AMP-bd_C"/>
</dbReference>
<dbReference type="InterPro" id="IPR042099">
    <property type="entry name" value="ANL_N_sf"/>
</dbReference>
<keyword evidence="6" id="KW-0812">Transmembrane</keyword>
<evidence type="ECO:0000256" key="11">
    <source>
        <dbReference type="ARBA" id="ARBA00023136"/>
    </source>
</evidence>
<feature type="domain" description="AMP-binding enzyme C-terminal" evidence="15">
    <location>
        <begin position="473"/>
        <end position="547"/>
    </location>
</feature>
<evidence type="ECO:0000256" key="8">
    <source>
        <dbReference type="ARBA" id="ARBA00022840"/>
    </source>
</evidence>
<evidence type="ECO:0000256" key="13">
    <source>
        <dbReference type="ARBA" id="ARBA00046271"/>
    </source>
</evidence>
<keyword evidence="9" id="KW-1133">Transmembrane helix</keyword>
<evidence type="ECO:0000256" key="12">
    <source>
        <dbReference type="ARBA" id="ARBA00023140"/>
    </source>
</evidence>
<dbReference type="PANTHER" id="PTHR43107:SF15">
    <property type="entry name" value="FATTY ACID TRANSPORT PROTEIN 3, ISOFORM A"/>
    <property type="match status" value="1"/>
</dbReference>
<dbReference type="GO" id="GO:0005886">
    <property type="term" value="C:plasma membrane"/>
    <property type="evidence" value="ECO:0007669"/>
    <property type="project" value="UniProtKB-SubCell"/>
</dbReference>
<dbReference type="Proteomes" id="UP000027100">
    <property type="component" value="Unassembled WGS sequence"/>
</dbReference>
<proteinExistence type="inferred from homology"/>
<dbReference type="GO" id="GO:0005324">
    <property type="term" value="F:long-chain fatty acid transmembrane transporter activity"/>
    <property type="evidence" value="ECO:0007669"/>
    <property type="project" value="TreeGrafter"/>
</dbReference>
<evidence type="ECO:0000256" key="10">
    <source>
        <dbReference type="ARBA" id="ARBA00023055"/>
    </source>
</evidence>
<name>A0A062VF80_9PROT</name>
<dbReference type="AlphaFoldDB" id="A0A062VF80"/>
<keyword evidence="3" id="KW-0813">Transport</keyword>
<keyword evidence="4" id="KW-1003">Cell membrane</keyword>
<gene>
    <name evidence="16" type="ORF">HPO_18837</name>
</gene>
<evidence type="ECO:0000256" key="4">
    <source>
        <dbReference type="ARBA" id="ARBA00022475"/>
    </source>
</evidence>
<dbReference type="InterPro" id="IPR045851">
    <property type="entry name" value="AMP-bd_C_sf"/>
</dbReference>
<dbReference type="EMBL" id="ARYM01000040">
    <property type="protein sequence ID" value="KCZ96651.1"/>
    <property type="molecule type" value="Genomic_DNA"/>
</dbReference>
<comment type="similarity">
    <text evidence="2">Belongs to the ATP-dependent AMP-binding enzyme family.</text>
</comment>
<protein>
    <submittedName>
        <fullName evidence="16">Long-chain-acyl-CoA synthetase</fullName>
    </submittedName>
</protein>
<keyword evidence="7" id="KW-0547">Nucleotide-binding</keyword>
<dbReference type="GO" id="GO:0005524">
    <property type="term" value="F:ATP binding"/>
    <property type="evidence" value="ECO:0007669"/>
    <property type="project" value="UniProtKB-KW"/>
</dbReference>
<evidence type="ECO:0000256" key="2">
    <source>
        <dbReference type="ARBA" id="ARBA00006432"/>
    </source>
</evidence>
<dbReference type="STRING" id="1280954.HPO_18837"/>
<comment type="caution">
    <text evidence="16">The sequence shown here is derived from an EMBL/GenBank/DDBJ whole genome shotgun (WGS) entry which is preliminary data.</text>
</comment>
<feature type="domain" description="AMP-dependent synthetase/ligase" evidence="14">
    <location>
        <begin position="40"/>
        <end position="358"/>
    </location>
</feature>
<evidence type="ECO:0000313" key="16">
    <source>
        <dbReference type="EMBL" id="KCZ96651.1"/>
    </source>
</evidence>
<dbReference type="GO" id="GO:0004467">
    <property type="term" value="F:long-chain fatty acid-CoA ligase activity"/>
    <property type="evidence" value="ECO:0007669"/>
    <property type="project" value="TreeGrafter"/>
</dbReference>
<dbReference type="PATRIC" id="fig|1280954.3.peg.3787"/>
<organism evidence="16 17">
    <name type="scientific">Hyphomonas polymorpha PS728</name>
    <dbReference type="NCBI Taxonomy" id="1280954"/>
    <lineage>
        <taxon>Bacteria</taxon>
        <taxon>Pseudomonadati</taxon>
        <taxon>Pseudomonadota</taxon>
        <taxon>Alphaproteobacteria</taxon>
        <taxon>Hyphomonadales</taxon>
        <taxon>Hyphomonadaceae</taxon>
        <taxon>Hyphomonas</taxon>
    </lineage>
</organism>
<evidence type="ECO:0000256" key="9">
    <source>
        <dbReference type="ARBA" id="ARBA00022989"/>
    </source>
</evidence>
<comment type="subcellular location">
    <subcellularLocation>
        <location evidence="1">Cell membrane</location>
        <topology evidence="1">Multi-pass membrane protein</topology>
    </subcellularLocation>
    <subcellularLocation>
        <location evidence="13">Peroxisome membrane</location>
    </subcellularLocation>
</comment>
<evidence type="ECO:0000256" key="6">
    <source>
        <dbReference type="ARBA" id="ARBA00022692"/>
    </source>
</evidence>
<dbReference type="NCBIfam" id="NF006134">
    <property type="entry name" value="PRK08279.1"/>
    <property type="match status" value="1"/>
</dbReference>
<evidence type="ECO:0000256" key="3">
    <source>
        <dbReference type="ARBA" id="ARBA00022448"/>
    </source>
</evidence>
<dbReference type="eggNOG" id="COG0318">
    <property type="taxonomic scope" value="Bacteria"/>
</dbReference>
<keyword evidence="17" id="KW-1185">Reference proteome</keyword>
<dbReference type="InterPro" id="IPR000873">
    <property type="entry name" value="AMP-dep_synth/lig_dom"/>
</dbReference>
<dbReference type="Gene3D" id="3.40.50.12780">
    <property type="entry name" value="N-terminal domain of ligase-like"/>
    <property type="match status" value="1"/>
</dbReference>
<evidence type="ECO:0000259" key="14">
    <source>
        <dbReference type="Pfam" id="PF00501"/>
    </source>
</evidence>
<dbReference type="FunFam" id="3.30.300.30:FF:000002">
    <property type="entry name" value="Long-chain fatty acid transport protein 1"/>
    <property type="match status" value="1"/>
</dbReference>
<evidence type="ECO:0000256" key="5">
    <source>
        <dbReference type="ARBA" id="ARBA00022598"/>
    </source>
</evidence>